<keyword evidence="1" id="KW-0732">Signal</keyword>
<feature type="domain" description="Haem-binding uptake Tiki superfamily ChaN" evidence="2">
    <location>
        <begin position="68"/>
        <end position="252"/>
    </location>
</feature>
<evidence type="ECO:0000259" key="2">
    <source>
        <dbReference type="Pfam" id="PF04187"/>
    </source>
</evidence>
<dbReference type="AlphaFoldDB" id="A0A554W3Z5"/>
<dbReference type="Proteomes" id="UP000315736">
    <property type="component" value="Unassembled WGS sequence"/>
</dbReference>
<evidence type="ECO:0000313" key="4">
    <source>
        <dbReference type="Proteomes" id="UP000315736"/>
    </source>
</evidence>
<comment type="caution">
    <text evidence="3">The sequence shown here is derived from an EMBL/GenBank/DDBJ whole genome shotgun (WGS) entry which is preliminary data.</text>
</comment>
<name>A0A554W3Z5_9BURK</name>
<evidence type="ECO:0000256" key="1">
    <source>
        <dbReference type="SAM" id="SignalP"/>
    </source>
</evidence>
<sequence>MYPQPTRRRSLQWGLAACLIVGQSWPLEAASPLQEDAWQPIGDARAVVADEPARLAWVRARLAALPGAADWLLLGEQHDADAHQWLQAAAVQALARQGRLAALVLEMAERGRDTAGLAPDADEAAVRAALAWHEAGWPWRRYGPVVMAAVRAGVPVAGGNLPRRRHGEVMRDAAWDETLTDAEQRAALLRALDEGHCGLLPAAQLPAMARIQLARDDAMATTLLERRSPGRTVLLVTGAQHARRDRGVPHHLARRAGAQAARACLSVELRATDAARAEPDPAFDALWLTPGIPPVDHCAGLRGRG</sequence>
<dbReference type="EMBL" id="VJNB01000017">
    <property type="protein sequence ID" value="TSE18283.1"/>
    <property type="molecule type" value="Genomic_DNA"/>
</dbReference>
<evidence type="ECO:0000313" key="3">
    <source>
        <dbReference type="EMBL" id="TSE18283.1"/>
    </source>
</evidence>
<keyword evidence="4" id="KW-1185">Reference proteome</keyword>
<dbReference type="CDD" id="cd14727">
    <property type="entry name" value="ChanN-like"/>
    <property type="match status" value="1"/>
</dbReference>
<dbReference type="RefSeq" id="WP_246100678.1">
    <property type="nucleotide sequence ID" value="NZ_VJNB01000017.1"/>
</dbReference>
<dbReference type="Gene3D" id="1.10.8.760">
    <property type="entry name" value="Haem-binding uptake, Tiki superfamily, ChaN, domain 2"/>
    <property type="match status" value="1"/>
</dbReference>
<accession>A0A554W3Z5</accession>
<feature type="chain" id="PRO_5022155714" evidence="1">
    <location>
        <begin position="30"/>
        <end position="305"/>
    </location>
</feature>
<reference evidence="3 4" key="1">
    <citation type="submission" date="2019-07" db="EMBL/GenBank/DDBJ databases">
        <title>Tepidimonas alkaliphilus YIM 72238 draft genome.</title>
        <authorList>
            <person name="Da Costa M.S."/>
            <person name="Froufe H.J.C."/>
            <person name="Egas C."/>
            <person name="Albuquerque L."/>
        </authorList>
    </citation>
    <scope>NUCLEOTIDE SEQUENCE [LARGE SCALE GENOMIC DNA]</scope>
    <source>
        <strain evidence="3 4">YIM 72238</strain>
    </source>
</reference>
<protein>
    <submittedName>
        <fullName evidence="3">Heme-binding uptake, Tiki superfamily, ChaN</fullName>
    </submittedName>
</protein>
<feature type="signal peptide" evidence="1">
    <location>
        <begin position="1"/>
        <end position="29"/>
    </location>
</feature>
<dbReference type="Gene3D" id="3.40.50.11550">
    <property type="match status" value="1"/>
</dbReference>
<proteinExistence type="predicted"/>
<dbReference type="Pfam" id="PF04187">
    <property type="entry name" value="Cofac_haem_bdg"/>
    <property type="match status" value="1"/>
</dbReference>
<gene>
    <name evidence="3" type="ORF">Talka_02267</name>
</gene>
<dbReference type="SUPFAM" id="SSF159501">
    <property type="entry name" value="EreA/ChaN-like"/>
    <property type="match status" value="1"/>
</dbReference>
<organism evidence="3 4">
    <name type="scientific">Tepidimonas alkaliphilus</name>
    <dbReference type="NCBI Taxonomy" id="2588942"/>
    <lineage>
        <taxon>Bacteria</taxon>
        <taxon>Pseudomonadati</taxon>
        <taxon>Pseudomonadota</taxon>
        <taxon>Betaproteobacteria</taxon>
        <taxon>Burkholderiales</taxon>
        <taxon>Tepidimonas</taxon>
    </lineage>
</organism>
<dbReference type="InterPro" id="IPR007314">
    <property type="entry name" value="Cofac_haem-bd_dom"/>
</dbReference>